<dbReference type="EMBL" id="CAAGRJ010019890">
    <property type="protein sequence ID" value="VFV34651.1"/>
    <property type="molecule type" value="Genomic_DNA"/>
</dbReference>
<keyword evidence="2" id="KW-1185">Reference proteome</keyword>
<evidence type="ECO:0000313" key="1">
    <source>
        <dbReference type="EMBL" id="VFV34651.1"/>
    </source>
</evidence>
<proteinExistence type="predicted"/>
<sequence length="157" mass="17002">MCAAALPATNQQLQPPALQECLSQGPAGQGGACEPGFLGANMLLTKNAVSLRGTIIQDYAQNKHQQHFCQGTGQYLLPMQAVLASGNARKEKILNSFKFLRPQNRFETKFMLSEKCEGSGAQGHPLFNFLQEALPTPSNDATAHDQPQVHHLVSSVM</sequence>
<protein>
    <submittedName>
        <fullName evidence="1">Glutathione peroxidase</fullName>
    </submittedName>
</protein>
<dbReference type="AlphaFoldDB" id="A0A485NLL3"/>
<dbReference type="Proteomes" id="UP000386466">
    <property type="component" value="Unassembled WGS sequence"/>
</dbReference>
<name>A0A485NLL3_LYNPA</name>
<accession>A0A485NLL3</accession>
<dbReference type="Gene3D" id="3.40.30.10">
    <property type="entry name" value="Glutaredoxin"/>
    <property type="match status" value="1"/>
</dbReference>
<dbReference type="GO" id="GO:0004601">
    <property type="term" value="F:peroxidase activity"/>
    <property type="evidence" value="ECO:0007669"/>
    <property type="project" value="UniProtKB-KW"/>
</dbReference>
<keyword evidence="1" id="KW-0560">Oxidoreductase</keyword>
<reference evidence="1 2" key="1">
    <citation type="submission" date="2019-01" db="EMBL/GenBank/DDBJ databases">
        <authorList>
            <person name="Alioto T."/>
            <person name="Alioto T."/>
        </authorList>
    </citation>
    <scope>NUCLEOTIDE SEQUENCE [LARGE SCALE GENOMIC DNA]</scope>
</reference>
<keyword evidence="1" id="KW-0575">Peroxidase</keyword>
<gene>
    <name evidence="1" type="ORF">LYPA_23C004400</name>
</gene>
<organism evidence="1 2">
    <name type="scientific">Lynx pardinus</name>
    <name type="common">Iberian lynx</name>
    <name type="synonym">Felis pardina</name>
    <dbReference type="NCBI Taxonomy" id="191816"/>
    <lineage>
        <taxon>Eukaryota</taxon>
        <taxon>Metazoa</taxon>
        <taxon>Chordata</taxon>
        <taxon>Craniata</taxon>
        <taxon>Vertebrata</taxon>
        <taxon>Euteleostomi</taxon>
        <taxon>Mammalia</taxon>
        <taxon>Eutheria</taxon>
        <taxon>Laurasiatheria</taxon>
        <taxon>Carnivora</taxon>
        <taxon>Feliformia</taxon>
        <taxon>Felidae</taxon>
        <taxon>Felinae</taxon>
        <taxon>Lynx</taxon>
    </lineage>
</organism>
<evidence type="ECO:0000313" key="2">
    <source>
        <dbReference type="Proteomes" id="UP000386466"/>
    </source>
</evidence>